<organism evidence="3 4">
    <name type="scientific">Callosobruchus maculatus</name>
    <name type="common">Southern cowpea weevil</name>
    <name type="synonym">Pulse bruchid</name>
    <dbReference type="NCBI Taxonomy" id="64391"/>
    <lineage>
        <taxon>Eukaryota</taxon>
        <taxon>Metazoa</taxon>
        <taxon>Ecdysozoa</taxon>
        <taxon>Arthropoda</taxon>
        <taxon>Hexapoda</taxon>
        <taxon>Insecta</taxon>
        <taxon>Pterygota</taxon>
        <taxon>Neoptera</taxon>
        <taxon>Endopterygota</taxon>
        <taxon>Coleoptera</taxon>
        <taxon>Polyphaga</taxon>
        <taxon>Cucujiformia</taxon>
        <taxon>Chrysomeloidea</taxon>
        <taxon>Chrysomelidae</taxon>
        <taxon>Bruchinae</taxon>
        <taxon>Bruchini</taxon>
        <taxon>Callosobruchus</taxon>
    </lineage>
</organism>
<dbReference type="PANTHER" id="PTHR34611">
    <property type="match status" value="1"/>
</dbReference>
<dbReference type="AlphaFoldDB" id="A0A653CIP0"/>
<evidence type="ECO:0000259" key="2">
    <source>
        <dbReference type="Pfam" id="PF04754"/>
    </source>
</evidence>
<dbReference type="InterPro" id="IPR006842">
    <property type="entry name" value="Transposase_31"/>
</dbReference>
<name>A0A653CIP0_CALMS</name>
<dbReference type="GO" id="GO:0006310">
    <property type="term" value="P:DNA recombination"/>
    <property type="evidence" value="ECO:0007669"/>
    <property type="project" value="TreeGrafter"/>
</dbReference>
<dbReference type="EMBL" id="CAACVG010007957">
    <property type="protein sequence ID" value="VEN47788.1"/>
    <property type="molecule type" value="Genomic_DNA"/>
</dbReference>
<evidence type="ECO:0000313" key="3">
    <source>
        <dbReference type="EMBL" id="VEN47788.1"/>
    </source>
</evidence>
<dbReference type="InterPro" id="IPR051699">
    <property type="entry name" value="Rpn/YhgA-like_nuclease"/>
</dbReference>
<evidence type="ECO:0000256" key="1">
    <source>
        <dbReference type="ARBA" id="ARBA00009787"/>
    </source>
</evidence>
<dbReference type="PANTHER" id="PTHR34611:SF2">
    <property type="entry name" value="INACTIVE RECOMBINATION-PROMOTING NUCLEASE-LIKE PROTEIN RPNE-RELATED"/>
    <property type="match status" value="1"/>
</dbReference>
<dbReference type="GO" id="GO:1990238">
    <property type="term" value="F:double-stranded DNA endonuclease activity"/>
    <property type="evidence" value="ECO:0007669"/>
    <property type="project" value="TreeGrafter"/>
</dbReference>
<dbReference type="OrthoDB" id="6463761at2759"/>
<accession>A0A653CIP0</accession>
<gene>
    <name evidence="3" type="ORF">CALMAC_LOCUS9460</name>
</gene>
<evidence type="ECO:0000313" key="4">
    <source>
        <dbReference type="Proteomes" id="UP000410492"/>
    </source>
</evidence>
<dbReference type="InterPro" id="IPR010106">
    <property type="entry name" value="RpnA"/>
</dbReference>
<dbReference type="Proteomes" id="UP000410492">
    <property type="component" value="Unassembled WGS sequence"/>
</dbReference>
<feature type="domain" description="Transposase (putative) YhgA-like" evidence="2">
    <location>
        <begin position="14"/>
        <end position="214"/>
    </location>
</feature>
<protein>
    <recommendedName>
        <fullName evidence="2">Transposase (putative) YhgA-like domain-containing protein</fullName>
    </recommendedName>
</protein>
<keyword evidence="4" id="KW-1185">Reference proteome</keyword>
<reference evidence="3 4" key="1">
    <citation type="submission" date="2019-01" db="EMBL/GenBank/DDBJ databases">
        <authorList>
            <person name="Sayadi A."/>
        </authorList>
    </citation>
    <scope>NUCLEOTIDE SEQUENCE [LARGE SCALE GENOMIC DNA]</scope>
</reference>
<proteinExistence type="inferred from homology"/>
<sequence length="333" mass="37840">MSGRKGKGGKSPVPHDGLFKTFLTHTDTARDFLALHLPAELLQLCDLTTLQLESGSFIEENLRTYFADVLYSLKTTEGEGYIYTLIEHQSSPDRHMAFRLMRYSIAAMQKHLDAGHEQLPLVIPLLFSHGRGSPWPYTLNWTELFASPGTARKLYTGDFPLIDVGAIDDDEIMKHRRMALLELMLKHAQTRDLAELTEHLVTLLIAGYTTDEQLVTLMNWMLQTGDTARPEAFLQELARRSPQHEEILMTIAQRLEQKAREEGRQEGRMEGIQLGEQRGIQLGELRGIEKGRSEGEREATLKIARTMLQSGIDRNTVMSMTGLTEEELRRITH</sequence>
<dbReference type="Pfam" id="PF04754">
    <property type="entry name" value="Transposase_31"/>
    <property type="match status" value="1"/>
</dbReference>
<comment type="similarity">
    <text evidence="1">Belongs to the Rpn/YhgA-like nuclease family.</text>
</comment>
<dbReference type="NCBIfam" id="TIGR01784">
    <property type="entry name" value="T_den_put_tspse"/>
    <property type="match status" value="1"/>
</dbReference>